<sequence length="401" mass="40349">MITSGPTTFRVAAGAIAVTTSTALPVFLTGALAVQIAEDLHLDPAGLGLAVALYFAVSATVALPAGRIIDRFGSGVSSTAAVVGAAVFMLLIAGLAQSYRSLLVLLLASAWCNVVGQLSSNSSLARSMPADRLGLSFGAKQASVPIATLLAGVAVPAIALPLGWRWSFVIGAAVALCALAATPRGSRPARPPLPAARSATPLALAVIGAAASLAAAAANAMTIFLVASSVSRGIAPSTAGLVLTLGSVIALFMRMLHGWLADRRPTGHFAYVAGSLTLGAIGVALLALPGTVPLLVGVVLGMGLGWSWPGLLQFAIIRLNPSSPATATGAVQVGVYAGGCLGPLCFGFIAMHFGFATGWILVAGAMVIAACVLMIGRRMLRSGSPHKRDDRTTVASEHTSS</sequence>
<feature type="domain" description="Major facilitator superfamily (MFS) profile" evidence="8">
    <location>
        <begin position="7"/>
        <end position="381"/>
    </location>
</feature>
<dbReference type="GO" id="GO:0005886">
    <property type="term" value="C:plasma membrane"/>
    <property type="evidence" value="ECO:0007669"/>
    <property type="project" value="UniProtKB-SubCell"/>
</dbReference>
<dbReference type="InterPro" id="IPR050171">
    <property type="entry name" value="MFS_Transporters"/>
</dbReference>
<feature type="transmembrane region" description="Helical" evidence="7">
    <location>
        <begin position="268"/>
        <end position="288"/>
    </location>
</feature>
<evidence type="ECO:0000256" key="6">
    <source>
        <dbReference type="ARBA" id="ARBA00023136"/>
    </source>
</evidence>
<evidence type="ECO:0000256" key="7">
    <source>
        <dbReference type="SAM" id="Phobius"/>
    </source>
</evidence>
<dbReference type="PROSITE" id="PS50850">
    <property type="entry name" value="MFS"/>
    <property type="match status" value="1"/>
</dbReference>
<protein>
    <submittedName>
        <fullName evidence="9">Nitrate/nitrite transporter NarK</fullName>
    </submittedName>
</protein>
<dbReference type="AlphaFoldDB" id="A0A1H4IVU5"/>
<accession>A0A1H4IVU5</accession>
<keyword evidence="6 7" id="KW-0472">Membrane</keyword>
<evidence type="ECO:0000256" key="3">
    <source>
        <dbReference type="ARBA" id="ARBA00022475"/>
    </source>
</evidence>
<dbReference type="PANTHER" id="PTHR23517">
    <property type="entry name" value="RESISTANCE PROTEIN MDTM, PUTATIVE-RELATED-RELATED"/>
    <property type="match status" value="1"/>
</dbReference>
<evidence type="ECO:0000256" key="1">
    <source>
        <dbReference type="ARBA" id="ARBA00004651"/>
    </source>
</evidence>
<evidence type="ECO:0000256" key="5">
    <source>
        <dbReference type="ARBA" id="ARBA00022989"/>
    </source>
</evidence>
<keyword evidence="5 7" id="KW-1133">Transmembrane helix</keyword>
<keyword evidence="2" id="KW-0813">Transport</keyword>
<evidence type="ECO:0000259" key="8">
    <source>
        <dbReference type="PROSITE" id="PS50850"/>
    </source>
</evidence>
<dbReference type="Gene3D" id="1.20.1250.20">
    <property type="entry name" value="MFS general substrate transporter like domains"/>
    <property type="match status" value="2"/>
</dbReference>
<gene>
    <name evidence="9" type="ORF">SAMN04490220_0581</name>
</gene>
<feature type="transmembrane region" description="Helical" evidence="7">
    <location>
        <begin position="166"/>
        <end position="182"/>
    </location>
</feature>
<dbReference type="PANTHER" id="PTHR23517:SF13">
    <property type="entry name" value="MAJOR FACILITATOR SUPERFAMILY MFS_1"/>
    <property type="match status" value="1"/>
</dbReference>
<feature type="transmembrane region" description="Helical" evidence="7">
    <location>
        <begin position="233"/>
        <end position="256"/>
    </location>
</feature>
<evidence type="ECO:0000256" key="4">
    <source>
        <dbReference type="ARBA" id="ARBA00022692"/>
    </source>
</evidence>
<organism evidence="9 10">
    <name type="scientific">Rhodococcus jostii</name>
    <dbReference type="NCBI Taxonomy" id="132919"/>
    <lineage>
        <taxon>Bacteria</taxon>
        <taxon>Bacillati</taxon>
        <taxon>Actinomycetota</taxon>
        <taxon>Actinomycetes</taxon>
        <taxon>Mycobacteriales</taxon>
        <taxon>Nocardiaceae</taxon>
        <taxon>Rhodococcus</taxon>
    </lineage>
</organism>
<keyword evidence="4 7" id="KW-0812">Transmembrane</keyword>
<evidence type="ECO:0000256" key="2">
    <source>
        <dbReference type="ARBA" id="ARBA00022448"/>
    </source>
</evidence>
<dbReference type="InterPro" id="IPR020846">
    <property type="entry name" value="MFS_dom"/>
</dbReference>
<feature type="transmembrane region" description="Helical" evidence="7">
    <location>
        <begin position="202"/>
        <end position="227"/>
    </location>
</feature>
<dbReference type="GO" id="GO:0022857">
    <property type="term" value="F:transmembrane transporter activity"/>
    <property type="evidence" value="ECO:0007669"/>
    <property type="project" value="InterPro"/>
</dbReference>
<dbReference type="InterPro" id="IPR036259">
    <property type="entry name" value="MFS_trans_sf"/>
</dbReference>
<dbReference type="RefSeq" id="WP_073358054.1">
    <property type="nucleotide sequence ID" value="NZ_FNTL01000002.1"/>
</dbReference>
<dbReference type="Pfam" id="PF07690">
    <property type="entry name" value="MFS_1"/>
    <property type="match status" value="1"/>
</dbReference>
<dbReference type="InterPro" id="IPR011701">
    <property type="entry name" value="MFS"/>
</dbReference>
<feature type="transmembrane region" description="Helical" evidence="7">
    <location>
        <begin position="294"/>
        <end position="317"/>
    </location>
</feature>
<feature type="transmembrane region" description="Helical" evidence="7">
    <location>
        <begin position="329"/>
        <end position="350"/>
    </location>
</feature>
<proteinExistence type="predicted"/>
<feature type="transmembrane region" description="Helical" evidence="7">
    <location>
        <begin position="75"/>
        <end position="96"/>
    </location>
</feature>
<feature type="transmembrane region" description="Helical" evidence="7">
    <location>
        <begin position="12"/>
        <end position="33"/>
    </location>
</feature>
<reference evidence="10" key="1">
    <citation type="submission" date="2016-10" db="EMBL/GenBank/DDBJ databases">
        <authorList>
            <person name="Varghese N."/>
        </authorList>
    </citation>
    <scope>NUCLEOTIDE SEQUENCE [LARGE SCALE GENOMIC DNA]</scope>
    <source>
        <strain evidence="10">DSM 44719</strain>
    </source>
</reference>
<comment type="subcellular location">
    <subcellularLocation>
        <location evidence="1">Cell membrane</location>
        <topology evidence="1">Multi-pass membrane protein</topology>
    </subcellularLocation>
</comment>
<dbReference type="EMBL" id="FNTL01000002">
    <property type="protein sequence ID" value="SEB38220.1"/>
    <property type="molecule type" value="Genomic_DNA"/>
</dbReference>
<keyword evidence="3" id="KW-1003">Cell membrane</keyword>
<dbReference type="SUPFAM" id="SSF103473">
    <property type="entry name" value="MFS general substrate transporter"/>
    <property type="match status" value="1"/>
</dbReference>
<name>A0A1H4IVU5_RHOJO</name>
<feature type="transmembrane region" description="Helical" evidence="7">
    <location>
        <begin position="356"/>
        <end position="376"/>
    </location>
</feature>
<evidence type="ECO:0000313" key="9">
    <source>
        <dbReference type="EMBL" id="SEB38220.1"/>
    </source>
</evidence>
<dbReference type="Proteomes" id="UP000183407">
    <property type="component" value="Unassembled WGS sequence"/>
</dbReference>
<evidence type="ECO:0000313" key="10">
    <source>
        <dbReference type="Proteomes" id="UP000183407"/>
    </source>
</evidence>
<feature type="transmembrane region" description="Helical" evidence="7">
    <location>
        <begin position="45"/>
        <end position="63"/>
    </location>
</feature>